<comment type="caution">
    <text evidence="1">The sequence shown here is derived from an EMBL/GenBank/DDBJ whole genome shotgun (WGS) entry which is preliminary data.</text>
</comment>
<proteinExistence type="predicted"/>
<gene>
    <name evidence="1" type="ORF">HMPREF1143_1784</name>
</gene>
<dbReference type="EMBL" id="ALNK01000021">
    <property type="protein sequence ID" value="EJU22569.1"/>
    <property type="molecule type" value="Genomic_DNA"/>
</dbReference>
<accession>J5UHF4</accession>
<name>J5UHF4_9FIRM</name>
<dbReference type="AlphaFoldDB" id="J5UHF4"/>
<protein>
    <submittedName>
        <fullName evidence="1">Uncharacterized protein</fullName>
    </submittedName>
</protein>
<reference evidence="1 2" key="1">
    <citation type="submission" date="2012-07" db="EMBL/GenBank/DDBJ databases">
        <authorList>
            <person name="Durkin A.S."/>
            <person name="McCorrison J."/>
            <person name="Torralba M."/>
            <person name="Gillis M."/>
            <person name="Methe B."/>
            <person name="Sutton G."/>
            <person name="Nelson K.E."/>
        </authorList>
    </citation>
    <scope>NUCLEOTIDE SEQUENCE [LARGE SCALE GENOMIC DNA]</scope>
    <source>
        <strain evidence="1 2">OBRC8</strain>
    </source>
</reference>
<keyword evidence="2" id="KW-1185">Reference proteome</keyword>
<evidence type="ECO:0000313" key="2">
    <source>
        <dbReference type="Proteomes" id="UP000005244"/>
    </source>
</evidence>
<organism evidence="1 2">
    <name type="scientific">Peptoanaerobacter stomatis</name>
    <dbReference type="NCBI Taxonomy" id="796937"/>
    <lineage>
        <taxon>Bacteria</taxon>
        <taxon>Bacillati</taxon>
        <taxon>Bacillota</taxon>
        <taxon>Clostridia</taxon>
        <taxon>Peptostreptococcales</taxon>
        <taxon>Filifactoraceae</taxon>
        <taxon>Peptoanaerobacter</taxon>
    </lineage>
</organism>
<evidence type="ECO:0000313" key="1">
    <source>
        <dbReference type="EMBL" id="EJU22569.1"/>
    </source>
</evidence>
<sequence length="41" mass="4941">MNKKTYILVFITKDIGNTMLRKLSKAFHLQIHLKNIYQTIY</sequence>
<dbReference type="Proteomes" id="UP000005244">
    <property type="component" value="Unassembled WGS sequence"/>
</dbReference>